<dbReference type="EMBL" id="JAIVEX010000020">
    <property type="protein sequence ID" value="MDB0524889.1"/>
    <property type="molecule type" value="Genomic_DNA"/>
</dbReference>
<keyword evidence="1" id="KW-1133">Transmembrane helix</keyword>
<feature type="transmembrane region" description="Helical" evidence="1">
    <location>
        <begin position="12"/>
        <end position="28"/>
    </location>
</feature>
<evidence type="ECO:0008006" key="4">
    <source>
        <dbReference type="Google" id="ProtNLM"/>
    </source>
</evidence>
<keyword evidence="1" id="KW-0472">Membrane</keyword>
<sequence length="94" mass="10393">MNKLSARSLTGVWIVAGTLGLTKFWYAMPEHFPPALSTLGIEVIAWVNRHLSLDGEQGADVEMAYVLFVAFASVSIITWVGRAILRHKQSHEPS</sequence>
<reference evidence="2" key="1">
    <citation type="submission" date="2021-09" db="EMBL/GenBank/DDBJ databases">
        <title>Genomic analysis of Ralstonia spp.</title>
        <authorList>
            <person name="Aburjaile F."/>
            <person name="Ariute J.C."/>
            <person name="Pais A.K.L."/>
            <person name="Albuquerque G.M.R."/>
            <person name="Silva A.M.F."/>
            <person name="Brenig B."/>
            <person name="Azevedo V."/>
            <person name="Matiuzzi M."/>
            <person name="Ramos R."/>
            <person name="Goes-Neto A."/>
            <person name="Soares S."/>
            <person name="Iseppon A.M.B."/>
            <person name="Souza E."/>
            <person name="Gama M."/>
        </authorList>
    </citation>
    <scope>NUCLEOTIDE SEQUENCE</scope>
    <source>
        <strain evidence="2">B4</strain>
    </source>
</reference>
<evidence type="ECO:0000313" key="3">
    <source>
        <dbReference type="Proteomes" id="UP001143674"/>
    </source>
</evidence>
<organism evidence="2 3">
    <name type="scientific">Ralstonia solanacearum</name>
    <name type="common">Pseudomonas solanacearum</name>
    <dbReference type="NCBI Taxonomy" id="305"/>
    <lineage>
        <taxon>Bacteria</taxon>
        <taxon>Pseudomonadati</taxon>
        <taxon>Pseudomonadota</taxon>
        <taxon>Betaproteobacteria</taxon>
        <taxon>Burkholderiales</taxon>
        <taxon>Burkholderiaceae</taxon>
        <taxon>Ralstonia</taxon>
        <taxon>Ralstonia solanacearum species complex</taxon>
    </lineage>
</organism>
<dbReference type="RefSeq" id="WP_003265474.1">
    <property type="nucleotide sequence ID" value="NZ_CDLX01000001.1"/>
</dbReference>
<gene>
    <name evidence="2" type="ORF">LBW55_25055</name>
</gene>
<dbReference type="AlphaFoldDB" id="A0A1C0UKK7"/>
<feature type="transmembrane region" description="Helical" evidence="1">
    <location>
        <begin position="63"/>
        <end position="85"/>
    </location>
</feature>
<accession>A0A1C0UKK7</accession>
<evidence type="ECO:0000313" key="2">
    <source>
        <dbReference type="EMBL" id="MDB0524889.1"/>
    </source>
</evidence>
<keyword evidence="1" id="KW-0812">Transmembrane</keyword>
<comment type="caution">
    <text evidence="2">The sequence shown here is derived from an EMBL/GenBank/DDBJ whole genome shotgun (WGS) entry which is preliminary data.</text>
</comment>
<dbReference type="Proteomes" id="UP001143674">
    <property type="component" value="Unassembled WGS sequence"/>
</dbReference>
<evidence type="ECO:0000256" key="1">
    <source>
        <dbReference type="SAM" id="Phobius"/>
    </source>
</evidence>
<protein>
    <recommendedName>
        <fullName evidence="4">Transmembrane protein</fullName>
    </recommendedName>
</protein>
<proteinExistence type="predicted"/>
<name>A0A1C0UKK7_RALSL</name>
<dbReference type="KEGG" id="rsy:RSUY_30190"/>